<reference evidence="3" key="1">
    <citation type="journal article" date="2011" name="Nat. Biotechnol.">
        <title>The genomic sequence of the Chinese hamster ovary (CHO)-K1 cell line.</title>
        <authorList>
            <person name="Xu X."/>
            <person name="Nagarajan H."/>
            <person name="Lewis N.E."/>
            <person name="Pan S."/>
            <person name="Cai Z."/>
            <person name="Liu X."/>
            <person name="Chen W."/>
            <person name="Xie M."/>
            <person name="Wang W."/>
            <person name="Hammond S."/>
            <person name="Andersen M.R."/>
            <person name="Neff N."/>
            <person name="Passarelli B."/>
            <person name="Koh W."/>
            <person name="Fan H.C."/>
            <person name="Wang J."/>
            <person name="Gui Y."/>
            <person name="Lee K.H."/>
            <person name="Betenbaugh M.J."/>
            <person name="Quake S.R."/>
            <person name="Famili I."/>
            <person name="Palsson B.O."/>
            <person name="Wang J."/>
        </authorList>
    </citation>
    <scope>NUCLEOTIDE SEQUENCE [LARGE SCALE GENOMIC DNA]</scope>
    <source>
        <strain evidence="3">CHO K1 cell line</strain>
    </source>
</reference>
<feature type="region of interest" description="Disordered" evidence="1">
    <location>
        <begin position="1"/>
        <end position="23"/>
    </location>
</feature>
<sequence>MKDKGVPGTEDREGHCAPPSKPSKCSVAILCIPNRQRAASIGWILVYPFFLQVTDMGDFGGYD</sequence>
<gene>
    <name evidence="2" type="ORF">I79_001530</name>
</gene>
<accession>G3GV04</accession>
<dbReference type="Proteomes" id="UP000001075">
    <property type="component" value="Unassembled WGS sequence"/>
</dbReference>
<dbReference type="EMBL" id="JH000034">
    <property type="protein sequence ID" value="EGV91987.1"/>
    <property type="molecule type" value="Genomic_DNA"/>
</dbReference>
<evidence type="ECO:0000313" key="3">
    <source>
        <dbReference type="Proteomes" id="UP000001075"/>
    </source>
</evidence>
<dbReference type="InParanoid" id="G3GV04"/>
<dbReference type="AlphaFoldDB" id="G3GV04"/>
<evidence type="ECO:0000313" key="2">
    <source>
        <dbReference type="EMBL" id="EGV91987.1"/>
    </source>
</evidence>
<proteinExistence type="predicted"/>
<organism evidence="2 3">
    <name type="scientific">Cricetulus griseus</name>
    <name type="common">Chinese hamster</name>
    <name type="synonym">Cricetulus barabensis griseus</name>
    <dbReference type="NCBI Taxonomy" id="10029"/>
    <lineage>
        <taxon>Eukaryota</taxon>
        <taxon>Metazoa</taxon>
        <taxon>Chordata</taxon>
        <taxon>Craniata</taxon>
        <taxon>Vertebrata</taxon>
        <taxon>Euteleostomi</taxon>
        <taxon>Mammalia</taxon>
        <taxon>Eutheria</taxon>
        <taxon>Euarchontoglires</taxon>
        <taxon>Glires</taxon>
        <taxon>Rodentia</taxon>
        <taxon>Myomorpha</taxon>
        <taxon>Muroidea</taxon>
        <taxon>Cricetidae</taxon>
        <taxon>Cricetinae</taxon>
        <taxon>Cricetulus</taxon>
    </lineage>
</organism>
<feature type="compositionally biased region" description="Basic and acidic residues" evidence="1">
    <location>
        <begin position="1"/>
        <end position="15"/>
    </location>
</feature>
<name>G3GV04_CRIGR</name>
<evidence type="ECO:0000256" key="1">
    <source>
        <dbReference type="SAM" id="MobiDB-lite"/>
    </source>
</evidence>
<protein>
    <submittedName>
        <fullName evidence="2">Uncharacterized protein</fullName>
    </submittedName>
</protein>